<dbReference type="Proteomes" id="UP000321089">
    <property type="component" value="Unassembled WGS sequence"/>
</dbReference>
<sequence>MRRREKYLKEVSLAKNLSYNQLLDKDFPVELKMSVPQTSVEDIIIKKLMIEKIKNTFDMLADNEKFIIYEIFFKGTSIRVLSNCLHIPKSTLHEQKKKIIKKLRKLIEKS</sequence>
<evidence type="ECO:0008006" key="3">
    <source>
        <dbReference type="Google" id="ProtNLM"/>
    </source>
</evidence>
<reference evidence="1 2" key="1">
    <citation type="submission" date="2019-07" db="EMBL/GenBank/DDBJ databases">
        <title>Whole genome shotgun sequence of Clostridium butyricum NBRC 3858.</title>
        <authorList>
            <person name="Hosoyama A."/>
            <person name="Uohara A."/>
            <person name="Ohji S."/>
            <person name="Ichikawa N."/>
        </authorList>
    </citation>
    <scope>NUCLEOTIDE SEQUENCE [LARGE SCALE GENOMIC DNA]</scope>
    <source>
        <strain evidence="1 2">NBRC 3858</strain>
    </source>
</reference>
<protein>
    <recommendedName>
        <fullName evidence="3">Sigma-70 family RNA polymerase sigma factor</fullName>
    </recommendedName>
</protein>
<accession>A0A512TNA6</accession>
<evidence type="ECO:0000313" key="1">
    <source>
        <dbReference type="EMBL" id="GEQ21750.1"/>
    </source>
</evidence>
<name>A0A512TNA6_CLOBU</name>
<proteinExistence type="predicted"/>
<dbReference type="EMBL" id="BKBC01000031">
    <property type="protein sequence ID" value="GEQ21750.1"/>
    <property type="molecule type" value="Genomic_DNA"/>
</dbReference>
<evidence type="ECO:0000313" key="2">
    <source>
        <dbReference type="Proteomes" id="UP000321089"/>
    </source>
</evidence>
<organism evidence="1 2">
    <name type="scientific">Clostridium butyricum</name>
    <dbReference type="NCBI Taxonomy" id="1492"/>
    <lineage>
        <taxon>Bacteria</taxon>
        <taxon>Bacillati</taxon>
        <taxon>Bacillota</taxon>
        <taxon>Clostridia</taxon>
        <taxon>Eubacteriales</taxon>
        <taxon>Clostridiaceae</taxon>
        <taxon>Clostridium</taxon>
    </lineage>
</organism>
<dbReference type="AlphaFoldDB" id="A0A512TNA6"/>
<comment type="caution">
    <text evidence="1">The sequence shown here is derived from an EMBL/GenBank/DDBJ whole genome shotgun (WGS) entry which is preliminary data.</text>
</comment>
<dbReference type="InterPro" id="IPR013324">
    <property type="entry name" value="RNA_pol_sigma_r3/r4-like"/>
</dbReference>
<dbReference type="SUPFAM" id="SSF88659">
    <property type="entry name" value="Sigma3 and sigma4 domains of RNA polymerase sigma factors"/>
    <property type="match status" value="1"/>
</dbReference>
<gene>
    <name evidence="1" type="ORF">CBU02nite_22560</name>
</gene>
<dbReference type="RefSeq" id="WP_146868557.1">
    <property type="nucleotide sequence ID" value="NZ_BKBC01000031.1"/>
</dbReference>
<dbReference type="Gene3D" id="1.20.140.160">
    <property type="match status" value="1"/>
</dbReference>